<accession>A0ABR3BI56</accession>
<keyword evidence="1" id="KW-0472">Membrane</keyword>
<feature type="transmembrane region" description="Helical" evidence="1">
    <location>
        <begin position="143"/>
        <end position="162"/>
    </location>
</feature>
<name>A0ABR3BI56_9TREE</name>
<organism evidence="2 3">
    <name type="scientific">Cryptococcus tetragattii IND107</name>
    <dbReference type="NCBI Taxonomy" id="1296105"/>
    <lineage>
        <taxon>Eukaryota</taxon>
        <taxon>Fungi</taxon>
        <taxon>Dikarya</taxon>
        <taxon>Basidiomycota</taxon>
        <taxon>Agaricomycotina</taxon>
        <taxon>Tremellomycetes</taxon>
        <taxon>Tremellales</taxon>
        <taxon>Cryptococcaceae</taxon>
        <taxon>Cryptococcus</taxon>
        <taxon>Cryptococcus gattii species complex</taxon>
    </lineage>
</organism>
<proteinExistence type="predicted"/>
<reference evidence="2 3" key="2">
    <citation type="submission" date="2024-01" db="EMBL/GenBank/DDBJ databases">
        <title>Comparative genomics of Cryptococcus and Kwoniella reveals pathogenesis evolution and contrasting modes of karyotype evolution via chromosome fusion or intercentromeric recombination.</title>
        <authorList>
            <person name="Coelho M.A."/>
            <person name="David-Palma M."/>
            <person name="Shea T."/>
            <person name="Bowers K."/>
            <person name="Mcginley-Smith S."/>
            <person name="Mohammad A.W."/>
            <person name="Gnirke A."/>
            <person name="Yurkov A.M."/>
            <person name="Nowrousian M."/>
            <person name="Sun S."/>
            <person name="Cuomo C.A."/>
            <person name="Heitman J."/>
        </authorList>
    </citation>
    <scope>NUCLEOTIDE SEQUENCE [LARGE SCALE GENOMIC DNA]</scope>
    <source>
        <strain evidence="2 3">IND107</strain>
    </source>
</reference>
<gene>
    <name evidence="2" type="ORF">I308_106632</name>
</gene>
<dbReference type="GeneID" id="91993487"/>
<evidence type="ECO:0000256" key="1">
    <source>
        <dbReference type="SAM" id="Phobius"/>
    </source>
</evidence>
<feature type="transmembrane region" description="Helical" evidence="1">
    <location>
        <begin position="12"/>
        <end position="34"/>
    </location>
</feature>
<keyword evidence="1" id="KW-1133">Transmembrane helix</keyword>
<reference evidence="3" key="1">
    <citation type="submission" date="2015-01" db="EMBL/GenBank/DDBJ databases">
        <title>The Genome Sequence of Cryptococcus gattii MMRL2647.</title>
        <authorList>
            <consortium name="The Broad Institute Genomics Platform"/>
            <person name="Cuomo C."/>
            <person name="Litvintseva A."/>
            <person name="Chen Y."/>
            <person name="Heitman J."/>
            <person name="Sun S."/>
            <person name="Springer D."/>
            <person name="Dromer F."/>
            <person name="Young S."/>
            <person name="Zeng Q."/>
            <person name="Gargeya S."/>
            <person name="Abouelleil A."/>
            <person name="Alvarado L."/>
            <person name="Chapman S.B."/>
            <person name="Gainer-Dewar J."/>
            <person name="Goldberg J."/>
            <person name="Griggs A."/>
            <person name="Gujja S."/>
            <person name="Hansen M."/>
            <person name="Howarth C."/>
            <person name="Imamovic A."/>
            <person name="Larimer J."/>
            <person name="Murphy C."/>
            <person name="Naylor J."/>
            <person name="Pearson M."/>
            <person name="Priest M."/>
            <person name="Roberts A."/>
            <person name="Saif S."/>
            <person name="Shea T."/>
            <person name="Sykes S."/>
            <person name="Wortman J."/>
            <person name="Nusbaum C."/>
            <person name="Birren B."/>
        </authorList>
    </citation>
    <scope>NUCLEOTIDE SEQUENCE [LARGE SCALE GENOMIC DNA]</scope>
    <source>
        <strain evidence="3">IND107</strain>
    </source>
</reference>
<dbReference type="RefSeq" id="XP_066610880.1">
    <property type="nucleotide sequence ID" value="XM_066761055.1"/>
</dbReference>
<keyword evidence="1" id="KW-0812">Transmembrane</keyword>
<feature type="transmembrane region" description="Helical" evidence="1">
    <location>
        <begin position="99"/>
        <end position="123"/>
    </location>
</feature>
<sequence>MTEKVRKQTSPIAHIASIILAFVSTIFLFLVVLYNVPFSSADKSNLRGHLMIAVSIFILLLLTIHFHARAQPSIREPISLWPPSDKKMRTFYAMQLRNVWWRLFGVISILAWGLPGIITAAVGASDVQNGWHGSIGVGWGLELASMFLLIIVQGLILLGGLWNNPSHSGRKK</sequence>
<protein>
    <submittedName>
        <fullName evidence="2">Uncharacterized protein</fullName>
    </submittedName>
</protein>
<dbReference type="Proteomes" id="UP000054399">
    <property type="component" value="Unassembled WGS sequence"/>
</dbReference>
<evidence type="ECO:0000313" key="3">
    <source>
        <dbReference type="Proteomes" id="UP000054399"/>
    </source>
</evidence>
<keyword evidence="3" id="KW-1185">Reference proteome</keyword>
<feature type="transmembrane region" description="Helical" evidence="1">
    <location>
        <begin position="46"/>
        <end position="66"/>
    </location>
</feature>
<comment type="caution">
    <text evidence="2">The sequence shown here is derived from an EMBL/GenBank/DDBJ whole genome shotgun (WGS) entry which is preliminary data.</text>
</comment>
<dbReference type="EMBL" id="ATAM02000014">
    <property type="protein sequence ID" value="KAL0240381.1"/>
    <property type="molecule type" value="Genomic_DNA"/>
</dbReference>
<evidence type="ECO:0000313" key="2">
    <source>
        <dbReference type="EMBL" id="KAL0240381.1"/>
    </source>
</evidence>